<organism evidence="5 6">
    <name type="scientific">Mesobacillus foraminis</name>
    <dbReference type="NCBI Taxonomy" id="279826"/>
    <lineage>
        <taxon>Bacteria</taxon>
        <taxon>Bacillati</taxon>
        <taxon>Bacillota</taxon>
        <taxon>Bacilli</taxon>
        <taxon>Bacillales</taxon>
        <taxon>Bacillaceae</taxon>
        <taxon>Mesobacillus</taxon>
    </lineage>
</organism>
<dbReference type="SUPFAM" id="SSF55811">
    <property type="entry name" value="Nudix"/>
    <property type="match status" value="1"/>
</dbReference>
<dbReference type="GO" id="GO:0016787">
    <property type="term" value="F:hydrolase activity"/>
    <property type="evidence" value="ECO:0007669"/>
    <property type="project" value="UniProtKB-KW"/>
</dbReference>
<sequence length="302" mass="34264">MGDYIREIRGLIGHRPFIMAGSAVIVLNGRREILLQHRSDTEKWGIPGGAMEPGESFEEAARRGLYEETGLMARDLEFLDLLSGKEYYFQYPNGDEIYNAIALYKVDDWEGEVKINDEESLELRFFSMDDLPELEGRPARIVHDLYRYGLFPDIREINIQESLSAALVFELQWASYKKEAELIGTDEIPPLLESFEQLKACGELFLGYFDRGELAGAVSYKVIENQIDIHRVMVHPEHFRKGIARSLIEHLAIKEGNASEMLVATGAANTPAVKLYQRLGFTYAGETIAGQNLQIAHFRKSL</sequence>
<dbReference type="InterPro" id="IPR016181">
    <property type="entry name" value="Acyl_CoA_acyltransferase"/>
</dbReference>
<feature type="domain" description="Nudix hydrolase" evidence="4">
    <location>
        <begin position="17"/>
        <end position="151"/>
    </location>
</feature>
<dbReference type="Gene3D" id="3.40.630.30">
    <property type="match status" value="1"/>
</dbReference>
<accession>A0A4V2RCU0</accession>
<feature type="domain" description="N-acetyltransferase" evidence="3">
    <location>
        <begin position="152"/>
        <end position="302"/>
    </location>
</feature>
<reference evidence="5 6" key="1">
    <citation type="journal article" date="2015" name="Stand. Genomic Sci.">
        <title>Genomic Encyclopedia of Bacterial and Archaeal Type Strains, Phase III: the genomes of soil and plant-associated and newly described type strains.</title>
        <authorList>
            <person name="Whitman W.B."/>
            <person name="Woyke T."/>
            <person name="Klenk H.P."/>
            <person name="Zhou Y."/>
            <person name="Lilburn T.G."/>
            <person name="Beck B.J."/>
            <person name="De Vos P."/>
            <person name="Vandamme P."/>
            <person name="Eisen J.A."/>
            <person name="Garrity G."/>
            <person name="Hugenholtz P."/>
            <person name="Kyrpides N.C."/>
        </authorList>
    </citation>
    <scope>NUCLEOTIDE SEQUENCE [LARGE SCALE GENOMIC DNA]</scope>
    <source>
        <strain evidence="5 6">CV53</strain>
    </source>
</reference>
<dbReference type="PROSITE" id="PS51462">
    <property type="entry name" value="NUDIX"/>
    <property type="match status" value="1"/>
</dbReference>
<dbReference type="InterPro" id="IPR000182">
    <property type="entry name" value="GNAT_dom"/>
</dbReference>
<evidence type="ECO:0000259" key="4">
    <source>
        <dbReference type="PROSITE" id="PS51462"/>
    </source>
</evidence>
<dbReference type="EMBL" id="SLVV01000011">
    <property type="protein sequence ID" value="TCN22260.1"/>
    <property type="molecule type" value="Genomic_DNA"/>
</dbReference>
<dbReference type="PANTHER" id="PTHR43046:SF2">
    <property type="entry name" value="8-OXO-DGTP DIPHOSPHATASE-RELATED"/>
    <property type="match status" value="1"/>
</dbReference>
<dbReference type="GO" id="GO:0016747">
    <property type="term" value="F:acyltransferase activity, transferring groups other than amino-acyl groups"/>
    <property type="evidence" value="ECO:0007669"/>
    <property type="project" value="InterPro"/>
</dbReference>
<dbReference type="PRINTS" id="PR00502">
    <property type="entry name" value="NUDIXFAMILY"/>
</dbReference>
<dbReference type="CDD" id="cd04301">
    <property type="entry name" value="NAT_SF"/>
    <property type="match status" value="1"/>
</dbReference>
<evidence type="ECO:0000313" key="6">
    <source>
        <dbReference type="Proteomes" id="UP000295689"/>
    </source>
</evidence>
<name>A0A4V2RCU0_9BACI</name>
<gene>
    <name evidence="5" type="ORF">EV146_11197</name>
</gene>
<dbReference type="AlphaFoldDB" id="A0A4V2RCU0"/>
<dbReference type="InterPro" id="IPR020476">
    <property type="entry name" value="Nudix_hydrolase"/>
</dbReference>
<dbReference type="Pfam" id="PF00583">
    <property type="entry name" value="Acetyltransf_1"/>
    <property type="match status" value="1"/>
</dbReference>
<dbReference type="Proteomes" id="UP000295689">
    <property type="component" value="Unassembled WGS sequence"/>
</dbReference>
<dbReference type="Pfam" id="PF00293">
    <property type="entry name" value="NUDIX"/>
    <property type="match status" value="1"/>
</dbReference>
<dbReference type="SUPFAM" id="SSF55729">
    <property type="entry name" value="Acyl-CoA N-acyltransferases (Nat)"/>
    <property type="match status" value="1"/>
</dbReference>
<protein>
    <submittedName>
        <fullName evidence="5">ADP-ribose pyrophosphatase YjhB (NUDIX family)</fullName>
    </submittedName>
</protein>
<keyword evidence="2" id="KW-0378">Hydrolase</keyword>
<dbReference type="Gene3D" id="3.90.79.10">
    <property type="entry name" value="Nucleoside Triphosphate Pyrophosphohydrolase"/>
    <property type="match status" value="1"/>
</dbReference>
<comment type="cofactor">
    <cofactor evidence="1">
        <name>Mg(2+)</name>
        <dbReference type="ChEBI" id="CHEBI:18420"/>
    </cofactor>
</comment>
<dbReference type="InterPro" id="IPR000086">
    <property type="entry name" value="NUDIX_hydrolase_dom"/>
</dbReference>
<evidence type="ECO:0000256" key="1">
    <source>
        <dbReference type="ARBA" id="ARBA00001946"/>
    </source>
</evidence>
<keyword evidence="6" id="KW-1185">Reference proteome</keyword>
<evidence type="ECO:0000256" key="2">
    <source>
        <dbReference type="ARBA" id="ARBA00022801"/>
    </source>
</evidence>
<comment type="caution">
    <text evidence="5">The sequence shown here is derived from an EMBL/GenBank/DDBJ whole genome shotgun (WGS) entry which is preliminary data.</text>
</comment>
<dbReference type="PANTHER" id="PTHR43046">
    <property type="entry name" value="GDP-MANNOSE MANNOSYL HYDROLASE"/>
    <property type="match status" value="1"/>
</dbReference>
<evidence type="ECO:0000259" key="3">
    <source>
        <dbReference type="PROSITE" id="PS51186"/>
    </source>
</evidence>
<dbReference type="CDD" id="cd04677">
    <property type="entry name" value="NUDIX_Hydrolase"/>
    <property type="match status" value="1"/>
</dbReference>
<dbReference type="PROSITE" id="PS51186">
    <property type="entry name" value="GNAT"/>
    <property type="match status" value="1"/>
</dbReference>
<proteinExistence type="predicted"/>
<evidence type="ECO:0000313" key="5">
    <source>
        <dbReference type="EMBL" id="TCN22260.1"/>
    </source>
</evidence>
<dbReference type="InterPro" id="IPR015797">
    <property type="entry name" value="NUDIX_hydrolase-like_dom_sf"/>
</dbReference>